<dbReference type="PANTHER" id="PTHR31129:SF2">
    <property type="entry name" value="GLYCOPROTEIN HORMONE ALPHA-2"/>
    <property type="match status" value="1"/>
</dbReference>
<dbReference type="PANTHER" id="PTHR31129">
    <property type="entry name" value="GLYCOPROTEIN HORMONE ALPHA-2"/>
    <property type="match status" value="1"/>
</dbReference>
<dbReference type="GO" id="GO:0005615">
    <property type="term" value="C:extracellular space"/>
    <property type="evidence" value="ECO:0007669"/>
    <property type="project" value="TreeGrafter"/>
</dbReference>
<comment type="caution">
    <text evidence="8">The sequence shown here is derived from an EMBL/GenBank/DDBJ whole genome shotgun (WGS) entry which is preliminary data.</text>
</comment>
<dbReference type="InterPro" id="IPR029034">
    <property type="entry name" value="Cystine-knot_cytokine"/>
</dbReference>
<evidence type="ECO:0000256" key="6">
    <source>
        <dbReference type="SAM" id="Phobius"/>
    </source>
</evidence>
<evidence type="ECO:0000256" key="1">
    <source>
        <dbReference type="ARBA" id="ARBA00004613"/>
    </source>
</evidence>
<organism evidence="8 9">
    <name type="scientific">Caenorhabditis bovis</name>
    <dbReference type="NCBI Taxonomy" id="2654633"/>
    <lineage>
        <taxon>Eukaryota</taxon>
        <taxon>Metazoa</taxon>
        <taxon>Ecdysozoa</taxon>
        <taxon>Nematoda</taxon>
        <taxon>Chromadorea</taxon>
        <taxon>Rhabditida</taxon>
        <taxon>Rhabditina</taxon>
        <taxon>Rhabditomorpha</taxon>
        <taxon>Rhabditoidea</taxon>
        <taxon>Rhabditidae</taxon>
        <taxon>Peloderinae</taxon>
        <taxon>Caenorhabditis</taxon>
    </lineage>
</organism>
<dbReference type="Proteomes" id="UP000494206">
    <property type="component" value="Unassembled WGS sequence"/>
</dbReference>
<dbReference type="GO" id="GO:0007166">
    <property type="term" value="P:cell surface receptor signaling pathway"/>
    <property type="evidence" value="ECO:0007669"/>
    <property type="project" value="TreeGrafter"/>
</dbReference>
<dbReference type="AlphaFoldDB" id="A0A8S1EA73"/>
<evidence type="ECO:0000256" key="5">
    <source>
        <dbReference type="PROSITE-ProRule" id="PRU00039"/>
    </source>
</evidence>
<keyword evidence="4" id="KW-1015">Disulfide bond</keyword>
<sequence>MGSPSAIALQLIRNCGSMVIVYLLLFSSLLHSTTAGLMRKDCKKVGAEELIDEEGCDLMIVQINRCSGHCLSFTFPNPLTKKISVQAKCCRMTEWEMLETELKCDGGSRQLRIPSALQCECFDCAVQ</sequence>
<evidence type="ECO:0000313" key="8">
    <source>
        <dbReference type="EMBL" id="CAB3396567.1"/>
    </source>
</evidence>
<comment type="caution">
    <text evidence="5">Lacks conserved residue(s) required for the propagation of feature annotation.</text>
</comment>
<evidence type="ECO:0000256" key="2">
    <source>
        <dbReference type="ARBA" id="ARBA00022525"/>
    </source>
</evidence>
<proteinExistence type="predicted"/>
<dbReference type="InterPro" id="IPR004133">
    <property type="entry name" value="DAN_dom"/>
</dbReference>
<dbReference type="SMART" id="SM00041">
    <property type="entry name" value="CT"/>
    <property type="match status" value="1"/>
</dbReference>
<accession>A0A8S1EA73</accession>
<reference evidence="8 9" key="1">
    <citation type="submission" date="2020-04" db="EMBL/GenBank/DDBJ databases">
        <authorList>
            <person name="Laetsch R D."/>
            <person name="Stevens L."/>
            <person name="Kumar S."/>
            <person name="Blaxter L. M."/>
        </authorList>
    </citation>
    <scope>NUCLEOTIDE SEQUENCE [LARGE SCALE GENOMIC DNA]</scope>
</reference>
<dbReference type="Pfam" id="PF03045">
    <property type="entry name" value="DAN"/>
    <property type="match status" value="1"/>
</dbReference>
<dbReference type="GO" id="GO:0051427">
    <property type="term" value="F:hormone receptor binding"/>
    <property type="evidence" value="ECO:0007669"/>
    <property type="project" value="TreeGrafter"/>
</dbReference>
<dbReference type="OrthoDB" id="5781608at2759"/>
<dbReference type="InterPro" id="IPR006207">
    <property type="entry name" value="Cys_knot_C"/>
</dbReference>
<dbReference type="InterPro" id="IPR052680">
    <property type="entry name" value="Glyco_Hormone_Alpha"/>
</dbReference>
<dbReference type="SUPFAM" id="SSF57501">
    <property type="entry name" value="Cystine-knot cytokines"/>
    <property type="match status" value="1"/>
</dbReference>
<gene>
    <name evidence="8" type="ORF">CBOVIS_LOCUS98</name>
</gene>
<dbReference type="PROSITE" id="PS01225">
    <property type="entry name" value="CTCK_2"/>
    <property type="match status" value="1"/>
</dbReference>
<dbReference type="EMBL" id="CADEPM010000001">
    <property type="protein sequence ID" value="CAB3396567.1"/>
    <property type="molecule type" value="Genomic_DNA"/>
</dbReference>
<evidence type="ECO:0000259" key="7">
    <source>
        <dbReference type="PROSITE" id="PS01225"/>
    </source>
</evidence>
<keyword evidence="3" id="KW-0732">Signal</keyword>
<keyword evidence="6" id="KW-0472">Membrane</keyword>
<evidence type="ECO:0000256" key="3">
    <source>
        <dbReference type="ARBA" id="ARBA00022729"/>
    </source>
</evidence>
<dbReference type="Gene3D" id="2.10.90.10">
    <property type="entry name" value="Cystine-knot cytokines"/>
    <property type="match status" value="1"/>
</dbReference>
<keyword evidence="9" id="KW-1185">Reference proteome</keyword>
<keyword evidence="6" id="KW-1133">Transmembrane helix</keyword>
<evidence type="ECO:0000313" key="9">
    <source>
        <dbReference type="Proteomes" id="UP000494206"/>
    </source>
</evidence>
<name>A0A8S1EA73_9PELO</name>
<comment type="subcellular location">
    <subcellularLocation>
        <location evidence="1">Secreted</location>
    </subcellularLocation>
</comment>
<evidence type="ECO:0000256" key="4">
    <source>
        <dbReference type="ARBA" id="ARBA00023157"/>
    </source>
</evidence>
<feature type="domain" description="CTCK" evidence="7">
    <location>
        <begin position="42"/>
        <end position="125"/>
    </location>
</feature>
<keyword evidence="6" id="KW-0812">Transmembrane</keyword>
<keyword evidence="2" id="KW-0964">Secreted</keyword>
<protein>
    <recommendedName>
        <fullName evidence="7">CTCK domain-containing protein</fullName>
    </recommendedName>
</protein>
<feature type="transmembrane region" description="Helical" evidence="6">
    <location>
        <begin position="6"/>
        <end position="30"/>
    </location>
</feature>